<proteinExistence type="predicted"/>
<dbReference type="InterPro" id="IPR002075">
    <property type="entry name" value="NTF2_dom"/>
</dbReference>
<sequence>MAATTRNVPPCDVLEEVKKKMTLASEAATEFVKLFYDAMDRKRHMEKQLYRGILDNDMNAISEMLKCVSVDKAVDIDLIDELVKDGVKSLHLLDIPRVAHLSPLHLACVCGHTEVARLLLNRGADTEAKLDDEETPIHFACLYGQVECTRVLIQYHCDVDAQTRGDTPLMLTVACYGTRDVYLKHRYLDIAKLLIDAGCDVNIGDTQGLAPIHLAAGKEDPKLLKLLVHAGADVNIKSINLPKTPLLCAVSAALEENVNLLLSAKCNVNDVAFPGVTALSTALDNGSVGIVLDLLHAGASPRIRPDTLAINTYLSNKQYVMILILLTYGLDVNWQSPYDKASILVTVTRSRSVAMAKVLLRLGADPDLDTRLGTTPLWAAVRCDNERLVHVLLRWNCDLNTSSLEYNPLIPLSPIQLALINGNKSITKQLLYFGSNLKARWLQNEPVILDKVYLETATLLWNGNEVVGRDAVVKYLTALPASDHKVTTLDSQPLTSSLTLGQTTILVVASGTVRFQGNEKKQFYQNFMLTAENNTWKIARDCIRTVD</sequence>
<name>A0AAD9NI09_9ANNE</name>
<feature type="repeat" description="ANK" evidence="3">
    <location>
        <begin position="132"/>
        <end position="164"/>
    </location>
</feature>
<dbReference type="CDD" id="cd00780">
    <property type="entry name" value="NTF2"/>
    <property type="match status" value="1"/>
</dbReference>
<dbReference type="Gene3D" id="3.10.450.50">
    <property type="match status" value="1"/>
</dbReference>
<dbReference type="Pfam" id="PF02136">
    <property type="entry name" value="NTF2"/>
    <property type="match status" value="1"/>
</dbReference>
<keyword evidence="6" id="KW-1185">Reference proteome</keyword>
<dbReference type="InterPro" id="IPR032710">
    <property type="entry name" value="NTF2-like_dom_sf"/>
</dbReference>
<keyword evidence="1" id="KW-0677">Repeat</keyword>
<dbReference type="Pfam" id="PF12796">
    <property type="entry name" value="Ank_2"/>
    <property type="match status" value="3"/>
</dbReference>
<gene>
    <name evidence="5" type="ORF">LSH36_12g02008</name>
</gene>
<accession>A0AAD9NI09</accession>
<dbReference type="InterPro" id="IPR018222">
    <property type="entry name" value="Nuclear_transport_factor_2_euk"/>
</dbReference>
<evidence type="ECO:0000256" key="3">
    <source>
        <dbReference type="PROSITE-ProRule" id="PRU00023"/>
    </source>
</evidence>
<dbReference type="SMART" id="SM00248">
    <property type="entry name" value="ANK"/>
    <property type="match status" value="10"/>
</dbReference>
<dbReference type="Proteomes" id="UP001208570">
    <property type="component" value="Unassembled WGS sequence"/>
</dbReference>
<dbReference type="AlphaFoldDB" id="A0AAD9NI09"/>
<feature type="domain" description="NTF2" evidence="4">
    <location>
        <begin position="442"/>
        <end position="545"/>
    </location>
</feature>
<evidence type="ECO:0000313" key="5">
    <source>
        <dbReference type="EMBL" id="KAK2169046.1"/>
    </source>
</evidence>
<evidence type="ECO:0000256" key="2">
    <source>
        <dbReference type="ARBA" id="ARBA00023043"/>
    </source>
</evidence>
<feature type="repeat" description="ANK" evidence="3">
    <location>
        <begin position="99"/>
        <end position="131"/>
    </location>
</feature>
<dbReference type="PRINTS" id="PR01415">
    <property type="entry name" value="ANKYRIN"/>
</dbReference>
<keyword evidence="2 3" id="KW-0040">ANK repeat</keyword>
<feature type="repeat" description="ANK" evidence="3">
    <location>
        <begin position="207"/>
        <end position="239"/>
    </location>
</feature>
<dbReference type="EMBL" id="JAODUP010000012">
    <property type="protein sequence ID" value="KAK2169046.1"/>
    <property type="molecule type" value="Genomic_DNA"/>
</dbReference>
<dbReference type="PANTHER" id="PTHR24123:SF33">
    <property type="entry name" value="PROTEIN HOS4"/>
    <property type="match status" value="1"/>
</dbReference>
<dbReference type="SUPFAM" id="SSF54427">
    <property type="entry name" value="NTF2-like"/>
    <property type="match status" value="1"/>
</dbReference>
<organism evidence="5 6">
    <name type="scientific">Paralvinella palmiformis</name>
    <dbReference type="NCBI Taxonomy" id="53620"/>
    <lineage>
        <taxon>Eukaryota</taxon>
        <taxon>Metazoa</taxon>
        <taxon>Spiralia</taxon>
        <taxon>Lophotrochozoa</taxon>
        <taxon>Annelida</taxon>
        <taxon>Polychaeta</taxon>
        <taxon>Sedentaria</taxon>
        <taxon>Canalipalpata</taxon>
        <taxon>Terebellida</taxon>
        <taxon>Terebelliformia</taxon>
        <taxon>Alvinellidae</taxon>
        <taxon>Paralvinella</taxon>
    </lineage>
</organism>
<evidence type="ECO:0000313" key="6">
    <source>
        <dbReference type="Proteomes" id="UP001208570"/>
    </source>
</evidence>
<reference evidence="5" key="1">
    <citation type="journal article" date="2023" name="Mol. Biol. Evol.">
        <title>Third-Generation Sequencing Reveals the Adaptive Role of the Epigenome in Three Deep-Sea Polychaetes.</title>
        <authorList>
            <person name="Perez M."/>
            <person name="Aroh O."/>
            <person name="Sun Y."/>
            <person name="Lan Y."/>
            <person name="Juniper S.K."/>
            <person name="Young C.R."/>
            <person name="Angers B."/>
            <person name="Qian P.Y."/>
        </authorList>
    </citation>
    <scope>NUCLEOTIDE SEQUENCE</scope>
    <source>
        <strain evidence="5">P08H-3</strain>
    </source>
</reference>
<evidence type="ECO:0000259" key="4">
    <source>
        <dbReference type="PROSITE" id="PS50177"/>
    </source>
</evidence>
<dbReference type="PROSITE" id="PS50088">
    <property type="entry name" value="ANK_REPEAT"/>
    <property type="match status" value="3"/>
</dbReference>
<dbReference type="InterPro" id="IPR002110">
    <property type="entry name" value="Ankyrin_rpt"/>
</dbReference>
<evidence type="ECO:0000256" key="1">
    <source>
        <dbReference type="ARBA" id="ARBA00022737"/>
    </source>
</evidence>
<dbReference type="SUPFAM" id="SSF48403">
    <property type="entry name" value="Ankyrin repeat"/>
    <property type="match status" value="1"/>
</dbReference>
<dbReference type="InterPro" id="IPR036770">
    <property type="entry name" value="Ankyrin_rpt-contain_sf"/>
</dbReference>
<comment type="caution">
    <text evidence="5">The sequence shown here is derived from an EMBL/GenBank/DDBJ whole genome shotgun (WGS) entry which is preliminary data.</text>
</comment>
<dbReference type="Gene3D" id="1.25.40.20">
    <property type="entry name" value="Ankyrin repeat-containing domain"/>
    <property type="match status" value="3"/>
</dbReference>
<protein>
    <recommendedName>
        <fullName evidence="4">NTF2 domain-containing protein</fullName>
    </recommendedName>
</protein>
<dbReference type="PANTHER" id="PTHR24123">
    <property type="entry name" value="ANKYRIN REPEAT-CONTAINING"/>
    <property type="match status" value="1"/>
</dbReference>
<dbReference type="PROSITE" id="PS50177">
    <property type="entry name" value="NTF2_DOMAIN"/>
    <property type="match status" value="1"/>
</dbReference>
<dbReference type="InterPro" id="IPR051165">
    <property type="entry name" value="Multifunctional_ANK_Repeat"/>
</dbReference>
<dbReference type="PROSITE" id="PS50297">
    <property type="entry name" value="ANK_REP_REGION"/>
    <property type="match status" value="3"/>
</dbReference>